<dbReference type="AlphaFoldDB" id="A0A814UAE5"/>
<protein>
    <submittedName>
        <fullName evidence="1">Uncharacterized protein</fullName>
    </submittedName>
</protein>
<keyword evidence="3" id="KW-1185">Reference proteome</keyword>
<dbReference type="OrthoDB" id="9992297at2759"/>
<dbReference type="EMBL" id="CAJNOR010001656">
    <property type="protein sequence ID" value="CAF1178866.1"/>
    <property type="molecule type" value="Genomic_DNA"/>
</dbReference>
<evidence type="ECO:0000313" key="2">
    <source>
        <dbReference type="EMBL" id="CAF1178866.1"/>
    </source>
</evidence>
<comment type="caution">
    <text evidence="1">The sequence shown here is derived from an EMBL/GenBank/DDBJ whole genome shotgun (WGS) entry which is preliminary data.</text>
</comment>
<dbReference type="EMBL" id="CAJNOJ010000131">
    <property type="protein sequence ID" value="CAF1171324.1"/>
    <property type="molecule type" value="Genomic_DNA"/>
</dbReference>
<sequence>MTVLPFLDIKATPVQSLDTSLSSRQRAPESTLSPCSSTRLTSSKRVSITPIRIQTPKIKILPRSDTTLRHLPVPKSAAVQAHNGIWKPLIREPADYDYLWEPLQREDIRHQYDQYVPPQRITASRPDEPYRMSSRFETQDRHFHNYRRTQAMQQKQWNKEHIQYTIYPYSQIAERESYNKYMRTTLKEQIREKIQFDKTERGRKNLECQSIIEKDRQDLEQYKQKQQQRAKYLLEFTTKNKELMENKWAHDRWNRVHQWHVERVILADNPINWSKTLT</sequence>
<accession>A0A814UAE5</accession>
<evidence type="ECO:0000313" key="4">
    <source>
        <dbReference type="Proteomes" id="UP000663852"/>
    </source>
</evidence>
<gene>
    <name evidence="1" type="ORF">EDS130_LOCUS23704</name>
    <name evidence="2" type="ORF">XAT740_LOCUS22460</name>
</gene>
<proteinExistence type="predicted"/>
<reference evidence="1" key="1">
    <citation type="submission" date="2021-02" db="EMBL/GenBank/DDBJ databases">
        <authorList>
            <person name="Nowell W R."/>
        </authorList>
    </citation>
    <scope>NUCLEOTIDE SEQUENCE</scope>
</reference>
<organism evidence="1 4">
    <name type="scientific">Adineta ricciae</name>
    <name type="common">Rotifer</name>
    <dbReference type="NCBI Taxonomy" id="249248"/>
    <lineage>
        <taxon>Eukaryota</taxon>
        <taxon>Metazoa</taxon>
        <taxon>Spiralia</taxon>
        <taxon>Gnathifera</taxon>
        <taxon>Rotifera</taxon>
        <taxon>Eurotatoria</taxon>
        <taxon>Bdelloidea</taxon>
        <taxon>Adinetida</taxon>
        <taxon>Adinetidae</taxon>
        <taxon>Adineta</taxon>
    </lineage>
</organism>
<dbReference type="Proteomes" id="UP000663828">
    <property type="component" value="Unassembled WGS sequence"/>
</dbReference>
<evidence type="ECO:0000313" key="3">
    <source>
        <dbReference type="Proteomes" id="UP000663828"/>
    </source>
</evidence>
<name>A0A814UAE5_ADIRI</name>
<dbReference type="Proteomes" id="UP000663852">
    <property type="component" value="Unassembled WGS sequence"/>
</dbReference>
<evidence type="ECO:0000313" key="1">
    <source>
        <dbReference type="EMBL" id="CAF1171324.1"/>
    </source>
</evidence>